<dbReference type="OrthoDB" id="9792686at2"/>
<protein>
    <submittedName>
        <fullName evidence="9">Sensor histidine kinase</fullName>
    </submittedName>
</protein>
<dbReference type="SMART" id="SM00387">
    <property type="entry name" value="HATPase_c"/>
    <property type="match status" value="1"/>
</dbReference>
<dbReference type="PROSITE" id="PS50109">
    <property type="entry name" value="HIS_KIN"/>
    <property type="match status" value="1"/>
</dbReference>
<evidence type="ECO:0000256" key="5">
    <source>
        <dbReference type="ARBA" id="ARBA00022840"/>
    </source>
</evidence>
<keyword evidence="2" id="KW-0808">Transferase</keyword>
<keyword evidence="1" id="KW-0597">Phosphoprotein</keyword>
<dbReference type="SUPFAM" id="SSF55874">
    <property type="entry name" value="ATPase domain of HSP90 chaperone/DNA topoisomerase II/histidine kinase"/>
    <property type="match status" value="1"/>
</dbReference>
<feature type="transmembrane region" description="Helical" evidence="7">
    <location>
        <begin position="56"/>
        <end position="78"/>
    </location>
</feature>
<dbReference type="SUPFAM" id="SSF55890">
    <property type="entry name" value="Sporulation response regulatory protein Spo0B"/>
    <property type="match status" value="1"/>
</dbReference>
<dbReference type="GO" id="GO:0005524">
    <property type="term" value="F:ATP binding"/>
    <property type="evidence" value="ECO:0007669"/>
    <property type="project" value="UniProtKB-KW"/>
</dbReference>
<dbReference type="AlphaFoldDB" id="A0A554A3Z5"/>
<dbReference type="GO" id="GO:0000155">
    <property type="term" value="F:phosphorelay sensor kinase activity"/>
    <property type="evidence" value="ECO:0007669"/>
    <property type="project" value="InterPro"/>
</dbReference>
<dbReference type="InterPro" id="IPR029151">
    <property type="entry name" value="Sensor-like_sf"/>
</dbReference>
<dbReference type="PANTHER" id="PTHR40448:SF1">
    <property type="entry name" value="TWO-COMPONENT SENSOR HISTIDINE KINASE"/>
    <property type="match status" value="1"/>
</dbReference>
<dbReference type="PANTHER" id="PTHR40448">
    <property type="entry name" value="TWO-COMPONENT SENSOR HISTIDINE KINASE"/>
    <property type="match status" value="1"/>
</dbReference>
<organism evidence="9 10">
    <name type="scientific">Alkalicoccobacillus porphyridii</name>
    <dbReference type="NCBI Taxonomy" id="2597270"/>
    <lineage>
        <taxon>Bacteria</taxon>
        <taxon>Bacillati</taxon>
        <taxon>Bacillota</taxon>
        <taxon>Bacilli</taxon>
        <taxon>Bacillales</taxon>
        <taxon>Bacillaceae</taxon>
        <taxon>Alkalicoccobacillus</taxon>
    </lineage>
</organism>
<evidence type="ECO:0000256" key="3">
    <source>
        <dbReference type="ARBA" id="ARBA00022741"/>
    </source>
</evidence>
<sequence>MTKQKAYPYAFCFFYSKVGLRICYTRLIYFENGLWLGCMDWGICMRKRKLTLRTRIFLFVTTIILLLILLSSIVYSVLEFQDSKRNYQTLSRQTANSLSHMQTMGEAIINHRVPEIEAMTNRASHQTGNPIISVVDRNGVILVHPHHDVPGEEATFHQLNHALVFGAYITEESDGSEGEAILTIAPIYYHEGISNQLVGAVVVEYPMEMIYEDLYRHIEKVIWIALLSLVSGGIGAGILAQKIKRDTLGLEPSTISQLYKQRNAILQSIKEGIVAIDMSGHITLMNPSAKDMIIQSKGLGNELSFVSELGLTRVIGGQKFEPDKELEIEGKTFIVNSVPIHEKERVVGAIASFRDKTEMRYLVETLSEVKQYSDGLRAHTHEYTNKLYVLLGLLELGEQQEAIAFIKEETTHQSAISKHILKTIADVHIQAILFGKLAKASEKKVDLVVDVNSSVDHLPNHLSLTKMTLIIGNLLDNAMEAVMEQNKRFVSFFITDLGRDIVIEVKDNGPGFTDLSLVDKGMSKKGSDRGFGLYNVEETINQLAGSMEIHQPDEGGSLVVVYLPKTLERGDEPQ</sequence>
<dbReference type="Gene3D" id="1.10.287.130">
    <property type="match status" value="1"/>
</dbReference>
<dbReference type="InterPro" id="IPR003594">
    <property type="entry name" value="HATPase_dom"/>
</dbReference>
<evidence type="ECO:0000256" key="4">
    <source>
        <dbReference type="ARBA" id="ARBA00022777"/>
    </source>
</evidence>
<keyword evidence="10" id="KW-1185">Reference proteome</keyword>
<accession>A0A554A3Z5</accession>
<dbReference type="Gene3D" id="3.30.450.20">
    <property type="entry name" value="PAS domain"/>
    <property type="match status" value="2"/>
</dbReference>
<dbReference type="InterPro" id="IPR036890">
    <property type="entry name" value="HATPase_C_sf"/>
</dbReference>
<name>A0A554A3Z5_9BACI</name>
<keyword evidence="6" id="KW-0902">Two-component regulatory system</keyword>
<evidence type="ECO:0000256" key="1">
    <source>
        <dbReference type="ARBA" id="ARBA00022553"/>
    </source>
</evidence>
<dbReference type="GO" id="GO:0042802">
    <property type="term" value="F:identical protein binding"/>
    <property type="evidence" value="ECO:0007669"/>
    <property type="project" value="TreeGrafter"/>
</dbReference>
<keyword evidence="4 9" id="KW-0418">Kinase</keyword>
<keyword evidence="7" id="KW-0472">Membrane</keyword>
<evidence type="ECO:0000313" key="10">
    <source>
        <dbReference type="Proteomes" id="UP000318521"/>
    </source>
</evidence>
<gene>
    <name evidence="9" type="ORF">FN960_02335</name>
</gene>
<dbReference type="Proteomes" id="UP000318521">
    <property type="component" value="Unassembled WGS sequence"/>
</dbReference>
<proteinExistence type="predicted"/>
<dbReference type="Gene3D" id="3.30.565.10">
    <property type="entry name" value="Histidine kinase-like ATPase, C-terminal domain"/>
    <property type="match status" value="1"/>
</dbReference>
<keyword evidence="7" id="KW-0812">Transmembrane</keyword>
<evidence type="ECO:0000256" key="6">
    <source>
        <dbReference type="ARBA" id="ARBA00023012"/>
    </source>
</evidence>
<keyword evidence="7" id="KW-1133">Transmembrane helix</keyword>
<dbReference type="InterPro" id="IPR005467">
    <property type="entry name" value="His_kinase_dom"/>
</dbReference>
<evidence type="ECO:0000256" key="7">
    <source>
        <dbReference type="SAM" id="Phobius"/>
    </source>
</evidence>
<dbReference type="EMBL" id="VLXZ01000001">
    <property type="protein sequence ID" value="TSB48412.1"/>
    <property type="molecule type" value="Genomic_DNA"/>
</dbReference>
<keyword evidence="5" id="KW-0067">ATP-binding</keyword>
<dbReference type="SUPFAM" id="SSF103190">
    <property type="entry name" value="Sensory domain-like"/>
    <property type="match status" value="1"/>
</dbReference>
<evidence type="ECO:0000313" key="9">
    <source>
        <dbReference type="EMBL" id="TSB48412.1"/>
    </source>
</evidence>
<reference evidence="9 10" key="1">
    <citation type="submission" date="2019-07" db="EMBL/GenBank/DDBJ databases">
        <authorList>
            <person name="Park Y.J."/>
            <person name="Jeong S.E."/>
            <person name="Jung H.S."/>
        </authorList>
    </citation>
    <scope>NUCLEOTIDE SEQUENCE [LARGE SCALE GENOMIC DNA]</scope>
    <source>
        <strain evidence="10">P16(2019)</strain>
    </source>
</reference>
<dbReference type="InterPro" id="IPR016120">
    <property type="entry name" value="Sig_transdc_His_kin_SpoOB"/>
</dbReference>
<evidence type="ECO:0000259" key="8">
    <source>
        <dbReference type="PROSITE" id="PS50109"/>
    </source>
</evidence>
<comment type="caution">
    <text evidence="9">The sequence shown here is derived from an EMBL/GenBank/DDBJ whole genome shotgun (WGS) entry which is preliminary data.</text>
</comment>
<keyword evidence="3" id="KW-0547">Nucleotide-binding</keyword>
<feature type="domain" description="Histidine kinase" evidence="8">
    <location>
        <begin position="378"/>
        <end position="567"/>
    </location>
</feature>
<evidence type="ECO:0000256" key="2">
    <source>
        <dbReference type="ARBA" id="ARBA00022679"/>
    </source>
</evidence>
<dbReference type="Pfam" id="PF02518">
    <property type="entry name" value="HATPase_c"/>
    <property type="match status" value="1"/>
</dbReference>
<feature type="transmembrane region" description="Helical" evidence="7">
    <location>
        <begin position="221"/>
        <end position="240"/>
    </location>
</feature>